<evidence type="ECO:0000313" key="3">
    <source>
        <dbReference type="EMBL" id="CEM15014.1"/>
    </source>
</evidence>
<keyword evidence="2" id="KW-0732">Signal</keyword>
<protein>
    <submittedName>
        <fullName evidence="3">Uncharacterized protein</fullName>
    </submittedName>
</protein>
<gene>
    <name evidence="3" type="ORF">Vbra_9331</name>
</gene>
<dbReference type="VEuPathDB" id="CryptoDB:Vbra_9331"/>
<organism evidence="3 4">
    <name type="scientific">Vitrella brassicaformis (strain CCMP3155)</name>
    <dbReference type="NCBI Taxonomy" id="1169540"/>
    <lineage>
        <taxon>Eukaryota</taxon>
        <taxon>Sar</taxon>
        <taxon>Alveolata</taxon>
        <taxon>Colpodellida</taxon>
        <taxon>Vitrellaceae</taxon>
        <taxon>Vitrella</taxon>
    </lineage>
</organism>
<sequence>MHFFASSLLALLVASAVPPFQAATVCNGQRNETSAALCSVRGLGQPSFLSKGSPFAKDDAGSSGPEEFETDKCGRFINDQWDETTFTWRKCTFAPFVASLSEQSFTYRLGEEKKLDPWWYMGHPLAPLGYYEV</sequence>
<evidence type="ECO:0000256" key="2">
    <source>
        <dbReference type="SAM" id="SignalP"/>
    </source>
</evidence>
<accession>A0A0G4FM33</accession>
<name>A0A0G4FM33_VITBC</name>
<reference evidence="3 4" key="1">
    <citation type="submission" date="2014-11" db="EMBL/GenBank/DDBJ databases">
        <authorList>
            <person name="Zhu J."/>
            <person name="Qi W."/>
            <person name="Song R."/>
        </authorList>
    </citation>
    <scope>NUCLEOTIDE SEQUENCE [LARGE SCALE GENOMIC DNA]</scope>
</reference>
<dbReference type="AlphaFoldDB" id="A0A0G4FM33"/>
<feature type="chain" id="PRO_5005189279" evidence="2">
    <location>
        <begin position="23"/>
        <end position="133"/>
    </location>
</feature>
<evidence type="ECO:0000313" key="4">
    <source>
        <dbReference type="Proteomes" id="UP000041254"/>
    </source>
</evidence>
<dbReference type="InParanoid" id="A0A0G4FM33"/>
<proteinExistence type="predicted"/>
<keyword evidence="4" id="KW-1185">Reference proteome</keyword>
<dbReference type="Proteomes" id="UP000041254">
    <property type="component" value="Unassembled WGS sequence"/>
</dbReference>
<feature type="region of interest" description="Disordered" evidence="1">
    <location>
        <begin position="50"/>
        <end position="69"/>
    </location>
</feature>
<dbReference type="EMBL" id="CDMY01000463">
    <property type="protein sequence ID" value="CEM15014.1"/>
    <property type="molecule type" value="Genomic_DNA"/>
</dbReference>
<evidence type="ECO:0000256" key="1">
    <source>
        <dbReference type="SAM" id="MobiDB-lite"/>
    </source>
</evidence>
<feature type="signal peptide" evidence="2">
    <location>
        <begin position="1"/>
        <end position="22"/>
    </location>
</feature>